<keyword evidence="1" id="KW-0175">Coiled coil</keyword>
<keyword evidence="4" id="KW-1185">Reference proteome</keyword>
<feature type="compositionally biased region" description="Pro residues" evidence="2">
    <location>
        <begin position="254"/>
        <end position="267"/>
    </location>
</feature>
<dbReference type="Proteomes" id="UP000308549">
    <property type="component" value="Unassembled WGS sequence"/>
</dbReference>
<evidence type="ECO:0000313" key="4">
    <source>
        <dbReference type="Proteomes" id="UP000308549"/>
    </source>
</evidence>
<dbReference type="AlphaFoldDB" id="A0A4U0TYH6"/>
<protein>
    <submittedName>
        <fullName evidence="3">Uncharacterized protein</fullName>
    </submittedName>
</protein>
<gene>
    <name evidence="3" type="ORF">B0A50_04413</name>
</gene>
<proteinExistence type="predicted"/>
<dbReference type="OrthoDB" id="5428081at2759"/>
<evidence type="ECO:0000256" key="1">
    <source>
        <dbReference type="SAM" id="Coils"/>
    </source>
</evidence>
<sequence length="296" mass="32854">MAPTNSIRTYVLTASVAAITATGAWYGAGLKTRQEYKQERNVLQQLSHAQRLEQMEASKARLLTQRAELQNKIARLTAKDGTSSDTNRAGVAFICRTPRGGPGLAIYSLETAYESCLNLPASKVQKVLLNDGWAGRSPHRHALLGPHLNIEMLVKGRDPVSKLLANRFVTEHCKLYPIDRSKTLMDRRVHQHILAREHNGKVSMPDLSLQARWIRWNSSLSPSAAGEVTVEKEQKPKNQKRKKETCPAGAPPGSVAPPPEPILPDIPPIFVSKNDQQIMAQFRPEQSSTYKEGTVR</sequence>
<dbReference type="EMBL" id="NAJL01000022">
    <property type="protein sequence ID" value="TKA27581.1"/>
    <property type="molecule type" value="Genomic_DNA"/>
</dbReference>
<accession>A0A4U0TYH6</accession>
<organism evidence="3 4">
    <name type="scientific">Salinomyces thailandicus</name>
    <dbReference type="NCBI Taxonomy" id="706561"/>
    <lineage>
        <taxon>Eukaryota</taxon>
        <taxon>Fungi</taxon>
        <taxon>Dikarya</taxon>
        <taxon>Ascomycota</taxon>
        <taxon>Pezizomycotina</taxon>
        <taxon>Dothideomycetes</taxon>
        <taxon>Dothideomycetidae</taxon>
        <taxon>Mycosphaerellales</taxon>
        <taxon>Teratosphaeriaceae</taxon>
        <taxon>Salinomyces</taxon>
    </lineage>
</organism>
<feature type="coiled-coil region" evidence="1">
    <location>
        <begin position="52"/>
        <end position="79"/>
    </location>
</feature>
<comment type="caution">
    <text evidence="3">The sequence shown here is derived from an EMBL/GenBank/DDBJ whole genome shotgun (WGS) entry which is preliminary data.</text>
</comment>
<evidence type="ECO:0000313" key="3">
    <source>
        <dbReference type="EMBL" id="TKA27581.1"/>
    </source>
</evidence>
<reference evidence="3 4" key="1">
    <citation type="submission" date="2017-03" db="EMBL/GenBank/DDBJ databases">
        <title>Genomes of endolithic fungi from Antarctica.</title>
        <authorList>
            <person name="Coleine C."/>
            <person name="Masonjones S."/>
            <person name="Stajich J.E."/>
        </authorList>
    </citation>
    <scope>NUCLEOTIDE SEQUENCE [LARGE SCALE GENOMIC DNA]</scope>
    <source>
        <strain evidence="3 4">CCFEE 6315</strain>
    </source>
</reference>
<feature type="region of interest" description="Disordered" evidence="2">
    <location>
        <begin position="224"/>
        <end position="270"/>
    </location>
</feature>
<evidence type="ECO:0000256" key="2">
    <source>
        <dbReference type="SAM" id="MobiDB-lite"/>
    </source>
</evidence>
<name>A0A4U0TYH6_9PEZI</name>